<dbReference type="EMBL" id="LSYV01000109">
    <property type="protein sequence ID" value="KXZ42949.1"/>
    <property type="molecule type" value="Genomic_DNA"/>
</dbReference>
<keyword evidence="1" id="KW-0694">RNA-binding</keyword>
<dbReference type="InterPro" id="IPR000504">
    <property type="entry name" value="RRM_dom"/>
</dbReference>
<feature type="domain" description="RRM" evidence="3">
    <location>
        <begin position="95"/>
        <end position="174"/>
    </location>
</feature>
<dbReference type="STRING" id="33097.A0A150FZD5"/>
<reference evidence="5" key="1">
    <citation type="journal article" date="2016" name="Nat. Commun.">
        <title>The Gonium pectorale genome demonstrates co-option of cell cycle regulation during the evolution of multicellularity.</title>
        <authorList>
            <person name="Hanschen E.R."/>
            <person name="Marriage T.N."/>
            <person name="Ferris P.J."/>
            <person name="Hamaji T."/>
            <person name="Toyoda A."/>
            <person name="Fujiyama A."/>
            <person name="Neme R."/>
            <person name="Noguchi H."/>
            <person name="Minakuchi Y."/>
            <person name="Suzuki M."/>
            <person name="Kawai-Toyooka H."/>
            <person name="Smith D.R."/>
            <person name="Sparks H."/>
            <person name="Anderson J."/>
            <person name="Bakaric R."/>
            <person name="Luria V."/>
            <person name="Karger A."/>
            <person name="Kirschner M.W."/>
            <person name="Durand P.M."/>
            <person name="Michod R.E."/>
            <person name="Nozaki H."/>
            <person name="Olson B.J."/>
        </authorList>
    </citation>
    <scope>NUCLEOTIDE SEQUENCE [LARGE SCALE GENOMIC DNA]</scope>
    <source>
        <strain evidence="5">NIES-2863</strain>
    </source>
</reference>
<dbReference type="Proteomes" id="UP000075714">
    <property type="component" value="Unassembled WGS sequence"/>
</dbReference>
<dbReference type="InterPro" id="IPR035979">
    <property type="entry name" value="RBD_domain_sf"/>
</dbReference>
<dbReference type="Pfam" id="PF00076">
    <property type="entry name" value="RRM_1"/>
    <property type="match status" value="1"/>
</dbReference>
<feature type="region of interest" description="Disordered" evidence="2">
    <location>
        <begin position="1"/>
        <end position="28"/>
    </location>
</feature>
<organism evidence="4 5">
    <name type="scientific">Gonium pectorale</name>
    <name type="common">Green alga</name>
    <dbReference type="NCBI Taxonomy" id="33097"/>
    <lineage>
        <taxon>Eukaryota</taxon>
        <taxon>Viridiplantae</taxon>
        <taxon>Chlorophyta</taxon>
        <taxon>core chlorophytes</taxon>
        <taxon>Chlorophyceae</taxon>
        <taxon>CS clade</taxon>
        <taxon>Chlamydomonadales</taxon>
        <taxon>Volvocaceae</taxon>
        <taxon>Gonium</taxon>
    </lineage>
</organism>
<feature type="region of interest" description="Disordered" evidence="2">
    <location>
        <begin position="58"/>
        <end position="93"/>
    </location>
</feature>
<evidence type="ECO:0000256" key="1">
    <source>
        <dbReference type="PROSITE-ProRule" id="PRU00176"/>
    </source>
</evidence>
<dbReference type="SUPFAM" id="SSF54928">
    <property type="entry name" value="RNA-binding domain, RBD"/>
    <property type="match status" value="1"/>
</dbReference>
<accession>A0A150FZD5</accession>
<dbReference type="GO" id="GO:0003723">
    <property type="term" value="F:RNA binding"/>
    <property type="evidence" value="ECO:0007669"/>
    <property type="project" value="UniProtKB-UniRule"/>
</dbReference>
<dbReference type="InterPro" id="IPR012677">
    <property type="entry name" value="Nucleotide-bd_a/b_plait_sf"/>
</dbReference>
<protein>
    <recommendedName>
        <fullName evidence="3">RRM domain-containing protein</fullName>
    </recommendedName>
</protein>
<evidence type="ECO:0000259" key="3">
    <source>
        <dbReference type="PROSITE" id="PS50102"/>
    </source>
</evidence>
<sequence length="201" mass="21425">MGGGKDGDTSGGSVQPHSLRRRWADAGIGGKNGNAIAIQAVPGATMLGGGGVGISSADGHRGGYLTPARERPPEQSTLQQRSPPGGWKPRGTPAATLFVKGLDPRAPGGEEGLREALAQLFSQAGRLVQIRLPSDPDRGLKGIAYVVFESPEEKVRGRACKGLRILRYGTRLRMPILSCALLYETISYQPRHVFVLEKIIY</sequence>
<gene>
    <name evidence="4" type="ORF">GPECTOR_109g192</name>
</gene>
<evidence type="ECO:0000313" key="5">
    <source>
        <dbReference type="Proteomes" id="UP000075714"/>
    </source>
</evidence>
<evidence type="ECO:0000256" key="2">
    <source>
        <dbReference type="SAM" id="MobiDB-lite"/>
    </source>
</evidence>
<dbReference type="OrthoDB" id="439808at2759"/>
<dbReference type="Gene3D" id="3.30.70.330">
    <property type="match status" value="1"/>
</dbReference>
<dbReference type="PROSITE" id="PS50102">
    <property type="entry name" value="RRM"/>
    <property type="match status" value="1"/>
</dbReference>
<name>A0A150FZD5_GONPE</name>
<keyword evidence="5" id="KW-1185">Reference proteome</keyword>
<proteinExistence type="predicted"/>
<comment type="caution">
    <text evidence="4">The sequence shown here is derived from an EMBL/GenBank/DDBJ whole genome shotgun (WGS) entry which is preliminary data.</text>
</comment>
<dbReference type="AlphaFoldDB" id="A0A150FZD5"/>
<evidence type="ECO:0000313" key="4">
    <source>
        <dbReference type="EMBL" id="KXZ42949.1"/>
    </source>
</evidence>